<dbReference type="InterPro" id="IPR036263">
    <property type="entry name" value="Chorismate_II_sf"/>
</dbReference>
<dbReference type="EC" id="5.4.99.5" evidence="1"/>
<dbReference type="GO" id="GO:0009697">
    <property type="term" value="P:salicylic acid biosynthetic process"/>
    <property type="evidence" value="ECO:0007669"/>
    <property type="project" value="InterPro"/>
</dbReference>
<keyword evidence="2" id="KW-0413">Isomerase</keyword>
<feature type="binding site" evidence="3">
    <location>
        <position position="91"/>
    </location>
    <ligand>
        <name>substrate</name>
    </ligand>
</feature>
<dbReference type="Pfam" id="PF01817">
    <property type="entry name" value="CM_2"/>
    <property type="match status" value="1"/>
</dbReference>
<dbReference type="InterPro" id="IPR002701">
    <property type="entry name" value="CM_II_prokaryot"/>
</dbReference>
<name>A0A6J4T7A2_9SPHN</name>
<evidence type="ECO:0000256" key="1">
    <source>
        <dbReference type="ARBA" id="ARBA00012404"/>
    </source>
</evidence>
<dbReference type="GO" id="GO:0004106">
    <property type="term" value="F:chorismate mutase activity"/>
    <property type="evidence" value="ECO:0007669"/>
    <property type="project" value="UniProtKB-EC"/>
</dbReference>
<proteinExistence type="predicted"/>
<dbReference type="AlphaFoldDB" id="A0A6J4T7A2"/>
<feature type="binding site" evidence="3">
    <location>
        <position position="32"/>
    </location>
    <ligand>
        <name>substrate</name>
    </ligand>
</feature>
<dbReference type="PANTHER" id="PTHR38041">
    <property type="entry name" value="CHORISMATE MUTASE"/>
    <property type="match status" value="1"/>
</dbReference>
<dbReference type="PANTHER" id="PTHR38041:SF1">
    <property type="entry name" value="CHORISMATE MUTASE"/>
    <property type="match status" value="1"/>
</dbReference>
<dbReference type="Gene3D" id="1.20.59.10">
    <property type="entry name" value="Chorismate mutase"/>
    <property type="match status" value="1"/>
</dbReference>
<feature type="binding site" evidence="3">
    <location>
        <position position="43"/>
    </location>
    <ligand>
        <name>substrate</name>
    </ligand>
</feature>
<dbReference type="InterPro" id="IPR051331">
    <property type="entry name" value="Chorismate_mutase-related"/>
</dbReference>
<accession>A0A6J4T7A2</accession>
<evidence type="ECO:0000259" key="4">
    <source>
        <dbReference type="PROSITE" id="PS51168"/>
    </source>
</evidence>
<dbReference type="SMART" id="SM00830">
    <property type="entry name" value="CM_2"/>
    <property type="match status" value="1"/>
</dbReference>
<gene>
    <name evidence="5" type="ORF">AVDCRST_MAG39-2433</name>
</gene>
<feature type="binding site" evidence="3">
    <location>
        <position position="15"/>
    </location>
    <ligand>
        <name>substrate</name>
    </ligand>
</feature>
<reference evidence="5" key="1">
    <citation type="submission" date="2020-02" db="EMBL/GenBank/DDBJ databases">
        <authorList>
            <person name="Meier V. D."/>
        </authorList>
    </citation>
    <scope>NUCLEOTIDE SEQUENCE</scope>
    <source>
        <strain evidence="5">AVDCRST_MAG39</strain>
    </source>
</reference>
<dbReference type="GO" id="GO:0046417">
    <property type="term" value="P:chorismate metabolic process"/>
    <property type="evidence" value="ECO:0007669"/>
    <property type="project" value="InterPro"/>
</dbReference>
<dbReference type="PROSITE" id="PS51168">
    <property type="entry name" value="CHORISMATE_MUT_2"/>
    <property type="match status" value="1"/>
</dbReference>
<dbReference type="PIRSF" id="PIRSF029775">
    <property type="entry name" value="Isochor_pyr_lyas"/>
    <property type="match status" value="1"/>
</dbReference>
<sequence>MPFDPEDCRSMEQVREGIDAADEALVALIALRFDYMDAAARLKTERATVRDEARKAAVLAHVQAEAEARGVDPALVARLWDELIEASIAYELKEWDELHPDE</sequence>
<dbReference type="InterPro" id="IPR008241">
    <property type="entry name" value="Isochorismate_pyruvate-lyase"/>
</dbReference>
<feature type="domain" description="Chorismate mutase" evidence="4">
    <location>
        <begin position="5"/>
        <end position="95"/>
    </location>
</feature>
<evidence type="ECO:0000313" key="5">
    <source>
        <dbReference type="EMBL" id="CAA9515681.1"/>
    </source>
</evidence>
<organism evidence="5">
    <name type="scientific">uncultured Sphingomonadaceae bacterium</name>
    <dbReference type="NCBI Taxonomy" id="169976"/>
    <lineage>
        <taxon>Bacteria</taxon>
        <taxon>Pseudomonadati</taxon>
        <taxon>Pseudomonadota</taxon>
        <taxon>Alphaproteobacteria</taxon>
        <taxon>Sphingomonadales</taxon>
        <taxon>Sphingomonadaceae</taxon>
        <taxon>environmental samples</taxon>
    </lineage>
</organism>
<evidence type="ECO:0000256" key="3">
    <source>
        <dbReference type="PIRSR" id="PIRSR029775-1"/>
    </source>
</evidence>
<dbReference type="InterPro" id="IPR036979">
    <property type="entry name" value="CM_dom_sf"/>
</dbReference>
<evidence type="ECO:0000256" key="2">
    <source>
        <dbReference type="ARBA" id="ARBA00023235"/>
    </source>
</evidence>
<protein>
    <recommendedName>
        <fullName evidence="1">chorismate mutase</fullName>
        <ecNumber evidence="1">5.4.99.5</ecNumber>
    </recommendedName>
</protein>
<dbReference type="GO" id="GO:0016835">
    <property type="term" value="F:carbon-oxygen lyase activity"/>
    <property type="evidence" value="ECO:0007669"/>
    <property type="project" value="InterPro"/>
</dbReference>
<dbReference type="EMBL" id="CADCVW010000095">
    <property type="protein sequence ID" value="CAA9515681.1"/>
    <property type="molecule type" value="Genomic_DNA"/>
</dbReference>
<dbReference type="SUPFAM" id="SSF48600">
    <property type="entry name" value="Chorismate mutase II"/>
    <property type="match status" value="1"/>
</dbReference>